<evidence type="ECO:0000256" key="1">
    <source>
        <dbReference type="SAM" id="MobiDB-lite"/>
    </source>
</evidence>
<feature type="region of interest" description="Disordered" evidence="1">
    <location>
        <begin position="170"/>
        <end position="191"/>
    </location>
</feature>
<feature type="compositionally biased region" description="Acidic residues" evidence="1">
    <location>
        <begin position="181"/>
        <end position="191"/>
    </location>
</feature>
<organism evidence="2">
    <name type="scientific">Populus alba</name>
    <name type="common">White poplar</name>
    <dbReference type="NCBI Taxonomy" id="43335"/>
    <lineage>
        <taxon>Eukaryota</taxon>
        <taxon>Viridiplantae</taxon>
        <taxon>Streptophyta</taxon>
        <taxon>Embryophyta</taxon>
        <taxon>Tracheophyta</taxon>
        <taxon>Spermatophyta</taxon>
        <taxon>Magnoliopsida</taxon>
        <taxon>eudicotyledons</taxon>
        <taxon>Gunneridae</taxon>
        <taxon>Pentapetalae</taxon>
        <taxon>rosids</taxon>
        <taxon>fabids</taxon>
        <taxon>Malpighiales</taxon>
        <taxon>Salicaceae</taxon>
        <taxon>Saliceae</taxon>
        <taxon>Populus</taxon>
    </lineage>
</organism>
<dbReference type="AlphaFoldDB" id="A0A4U5NLI4"/>
<feature type="compositionally biased region" description="Basic and acidic residues" evidence="1">
    <location>
        <begin position="117"/>
        <end position="130"/>
    </location>
</feature>
<dbReference type="PANTHER" id="PTHR46890">
    <property type="entry name" value="NON-LTR RETROLELEMENT REVERSE TRANSCRIPTASE-LIKE PROTEIN-RELATED"/>
    <property type="match status" value="1"/>
</dbReference>
<feature type="compositionally biased region" description="Basic and acidic residues" evidence="1">
    <location>
        <begin position="138"/>
        <end position="157"/>
    </location>
</feature>
<evidence type="ECO:0000313" key="2">
    <source>
        <dbReference type="EMBL" id="TKR83433.1"/>
    </source>
</evidence>
<dbReference type="STRING" id="43335.A0A4U5NLI4"/>
<proteinExistence type="predicted"/>
<accession>A0A4U5NLI4</accession>
<reference evidence="2" key="1">
    <citation type="submission" date="2018-10" db="EMBL/GenBank/DDBJ databases">
        <title>Population genomic analysis revealed the cold adaptation of white poplar.</title>
        <authorList>
            <person name="Liu Y.-J."/>
        </authorList>
    </citation>
    <scope>NUCLEOTIDE SEQUENCE [LARGE SCALE GENOMIC DNA]</scope>
    <source>
        <strain evidence="2">PAL-ZL1</strain>
    </source>
</reference>
<dbReference type="EMBL" id="RCHU01001023">
    <property type="protein sequence ID" value="TKR83433.1"/>
    <property type="molecule type" value="Genomic_DNA"/>
</dbReference>
<name>A0A4U5NLI4_POPAL</name>
<dbReference type="PANTHER" id="PTHR46890:SF48">
    <property type="entry name" value="RNA-DIRECTED DNA POLYMERASE"/>
    <property type="match status" value="1"/>
</dbReference>
<feature type="region of interest" description="Disordered" evidence="1">
    <location>
        <begin position="117"/>
        <end position="157"/>
    </location>
</feature>
<comment type="caution">
    <text evidence="2">The sequence shown here is derived from an EMBL/GenBank/DDBJ whole genome shotgun (WGS) entry which is preliminary data.</text>
</comment>
<gene>
    <name evidence="2" type="ORF">D5086_0000267340</name>
</gene>
<dbReference type="InterPro" id="IPR052343">
    <property type="entry name" value="Retrotransposon-Effector_Assoc"/>
</dbReference>
<protein>
    <submittedName>
        <fullName evidence="2">Uncharacterized protein</fullName>
    </submittedName>
</protein>
<sequence length="215" mass="23532">MDRREFAAALTETLLVLIPKVDSPQAMKEFRPIALCNVLCKMRAEVLANRLRGTMPAIISPTQAAFVPGRAITDNVVVAFETIHYMKQCRKGRNASSSLSSEVEGLEEGVKEVRSDCKKDDVGDLSHGEEVAVASGVEEERERELGSSGDRTGKEGNQEVSLAAVLLVGDGDGQSNQEISENADDEDEDNDVDFEIELEDLTVMLMMVQGMRVRD</sequence>